<dbReference type="AlphaFoldDB" id="A0A5R8KH78"/>
<feature type="transmembrane region" description="Helical" evidence="1">
    <location>
        <begin position="452"/>
        <end position="472"/>
    </location>
</feature>
<feature type="transmembrane region" description="Helical" evidence="1">
    <location>
        <begin position="479"/>
        <end position="499"/>
    </location>
</feature>
<dbReference type="OrthoDB" id="176748at2"/>
<keyword evidence="1" id="KW-1133">Transmembrane helix</keyword>
<dbReference type="RefSeq" id="WP_138085213.1">
    <property type="nucleotide sequence ID" value="NZ_VAUV01000004.1"/>
</dbReference>
<proteinExistence type="predicted"/>
<feature type="transmembrane region" description="Helical" evidence="1">
    <location>
        <begin position="94"/>
        <end position="113"/>
    </location>
</feature>
<name>A0A5R8KH78_9BACT</name>
<keyword evidence="1" id="KW-0812">Transmembrane</keyword>
<evidence type="ECO:0000256" key="1">
    <source>
        <dbReference type="SAM" id="Phobius"/>
    </source>
</evidence>
<sequence length="626" mass="69771">MSLRIVRLVLLALLLATVAILIFGPDSKDHVKDIEKALDAGKKVDWWDDAAIGVRYAAWINLGLLTVLLATSGFWGITKDAISKVALWEDKARWFWPVVLFAMLLGVAVRAPLASKSLWWDESWQMMQASHGRWKVDAKDPDKVEFQRHDWKRAAWYYQKPTNHAPMSVAQKSSQSVWRLFTGAPPHAFSDLAARVPALLSSALSVLLLACLLRSWGRPAAGVWAAMLLALHPWALRYGVDARGYAFVLPMSIAALFAVTRLVQTRGTSWWAWLGLALAEFVWLWAYPQAVFDLLMVNLVLIGLLWMRVEKDQRWSMLGRVVAVNVMAATLFIQAFLPNAMQALRWAGNETVSQPFSLSLFNSLLSHLFLGVAHGWGPGVEAAGLPTSYPSAAPWGLTVEFLWLMPVLLIALWFFTPKDFGGLKKGPWLLLAAPVVGSGLYVAMSVVTDGYFYPRFVISMLPVWLAFTCLVLGSNKPGFNWRIVPVAMVLVMLISPVWAAQLKVLMERPIAPIHDVADFMSEKVTATDGKALIACFGHGREIMPLYAPNMRLIDSFADLQALAQEAKDAQRPLYVAYGHVQFNSGVFPEAIQMLRAPTLFREIAAFNGIESEFYYRVLESVTITNP</sequence>
<feature type="transmembrane region" description="Helical" evidence="1">
    <location>
        <begin position="428"/>
        <end position="446"/>
    </location>
</feature>
<feature type="transmembrane region" description="Helical" evidence="1">
    <location>
        <begin position="395"/>
        <end position="416"/>
    </location>
</feature>
<accession>A0A5R8KH78</accession>
<protein>
    <submittedName>
        <fullName evidence="2">Uncharacterized protein</fullName>
    </submittedName>
</protein>
<feature type="transmembrane region" description="Helical" evidence="1">
    <location>
        <begin position="52"/>
        <end position="74"/>
    </location>
</feature>
<dbReference type="Proteomes" id="UP000306196">
    <property type="component" value="Unassembled WGS sequence"/>
</dbReference>
<comment type="caution">
    <text evidence="2">The sequence shown here is derived from an EMBL/GenBank/DDBJ whole genome shotgun (WGS) entry which is preliminary data.</text>
</comment>
<keyword evidence="1" id="KW-0472">Membrane</keyword>
<keyword evidence="3" id="KW-1185">Reference proteome</keyword>
<feature type="transmembrane region" description="Helical" evidence="1">
    <location>
        <begin position="192"/>
        <end position="213"/>
    </location>
</feature>
<feature type="transmembrane region" description="Helical" evidence="1">
    <location>
        <begin position="220"/>
        <end position="236"/>
    </location>
</feature>
<evidence type="ECO:0000313" key="3">
    <source>
        <dbReference type="Proteomes" id="UP000306196"/>
    </source>
</evidence>
<feature type="transmembrane region" description="Helical" evidence="1">
    <location>
        <begin position="321"/>
        <end position="337"/>
    </location>
</feature>
<organism evidence="2 3">
    <name type="scientific">Phragmitibacter flavus</name>
    <dbReference type="NCBI Taxonomy" id="2576071"/>
    <lineage>
        <taxon>Bacteria</taxon>
        <taxon>Pseudomonadati</taxon>
        <taxon>Verrucomicrobiota</taxon>
        <taxon>Verrucomicrobiia</taxon>
        <taxon>Verrucomicrobiales</taxon>
        <taxon>Verrucomicrobiaceae</taxon>
        <taxon>Phragmitibacter</taxon>
    </lineage>
</organism>
<dbReference type="EMBL" id="VAUV01000004">
    <property type="protein sequence ID" value="TLD71617.1"/>
    <property type="molecule type" value="Genomic_DNA"/>
</dbReference>
<feature type="transmembrane region" description="Helical" evidence="1">
    <location>
        <begin position="270"/>
        <end position="286"/>
    </location>
</feature>
<feature type="transmembrane region" description="Helical" evidence="1">
    <location>
        <begin position="292"/>
        <end position="309"/>
    </location>
</feature>
<gene>
    <name evidence="2" type="ORF">FEM03_05610</name>
</gene>
<reference evidence="2 3" key="1">
    <citation type="submission" date="2019-05" db="EMBL/GenBank/DDBJ databases">
        <title>Verrucobacter flavum gen. nov., sp. nov. a new member of the family Verrucomicrobiaceae.</title>
        <authorList>
            <person name="Szuroczki S."/>
            <person name="Abbaszade G."/>
            <person name="Szabo A."/>
            <person name="Felfoldi T."/>
            <person name="Schumann P."/>
            <person name="Boka K."/>
            <person name="Keki Z."/>
            <person name="Toumi M."/>
            <person name="Toth E."/>
        </authorList>
    </citation>
    <scope>NUCLEOTIDE SEQUENCE [LARGE SCALE GENOMIC DNA]</scope>
    <source>
        <strain evidence="2 3">MG-N-17</strain>
    </source>
</reference>
<evidence type="ECO:0000313" key="2">
    <source>
        <dbReference type="EMBL" id="TLD71617.1"/>
    </source>
</evidence>
<feature type="transmembrane region" description="Helical" evidence="1">
    <location>
        <begin position="242"/>
        <end position="263"/>
    </location>
</feature>